<proteinExistence type="predicted"/>
<evidence type="ECO:0000313" key="2">
    <source>
        <dbReference type="Proteomes" id="UP000194236"/>
    </source>
</evidence>
<dbReference type="Proteomes" id="UP000194236">
    <property type="component" value="Unassembled WGS sequence"/>
</dbReference>
<accession>A0A1Y3BIA3</accession>
<name>A0A1Y3BIA3_EURMA</name>
<reference evidence="1 2" key="1">
    <citation type="submission" date="2017-03" db="EMBL/GenBank/DDBJ databases">
        <title>Genome Survey of Euroglyphus maynei.</title>
        <authorList>
            <person name="Arlian L.G."/>
            <person name="Morgan M.S."/>
            <person name="Rider S.D."/>
        </authorList>
    </citation>
    <scope>NUCLEOTIDE SEQUENCE [LARGE SCALE GENOMIC DNA]</scope>
    <source>
        <strain evidence="1">Arlian Lab</strain>
        <tissue evidence="1">Whole body</tissue>
    </source>
</reference>
<evidence type="ECO:0000313" key="1">
    <source>
        <dbReference type="EMBL" id="OTF80681.1"/>
    </source>
</evidence>
<organism evidence="1 2">
    <name type="scientific">Euroglyphus maynei</name>
    <name type="common">Mayne's house dust mite</name>
    <dbReference type="NCBI Taxonomy" id="6958"/>
    <lineage>
        <taxon>Eukaryota</taxon>
        <taxon>Metazoa</taxon>
        <taxon>Ecdysozoa</taxon>
        <taxon>Arthropoda</taxon>
        <taxon>Chelicerata</taxon>
        <taxon>Arachnida</taxon>
        <taxon>Acari</taxon>
        <taxon>Acariformes</taxon>
        <taxon>Sarcoptiformes</taxon>
        <taxon>Astigmata</taxon>
        <taxon>Psoroptidia</taxon>
        <taxon>Analgoidea</taxon>
        <taxon>Pyroglyphidae</taxon>
        <taxon>Pyroglyphinae</taxon>
        <taxon>Euroglyphus</taxon>
    </lineage>
</organism>
<dbReference type="OrthoDB" id="6022628at2759"/>
<dbReference type="EMBL" id="MUJZ01017064">
    <property type="protein sequence ID" value="OTF80681.1"/>
    <property type="molecule type" value="Genomic_DNA"/>
</dbReference>
<sequence length="110" mass="12424">MGADFMQPGLEQLQPNIDFIDTFDPLMQDLFTLRGHSTLSTVPEESESEYKEQQEDLLDSLFNSCTATSTNINNSNDLTSKSIQNNSYCQFVSLNNSSNQQQMNQQPTMT</sequence>
<feature type="non-terminal residue" evidence="1">
    <location>
        <position position="110"/>
    </location>
</feature>
<keyword evidence="2" id="KW-1185">Reference proteome</keyword>
<dbReference type="AlphaFoldDB" id="A0A1Y3BIA3"/>
<comment type="caution">
    <text evidence="1">The sequence shown here is derived from an EMBL/GenBank/DDBJ whole genome shotgun (WGS) entry which is preliminary data.</text>
</comment>
<gene>
    <name evidence="1" type="ORF">BLA29_012225</name>
</gene>
<protein>
    <submittedName>
        <fullName evidence="1">Rho Binding Domain containing protein</fullName>
    </submittedName>
</protein>